<gene>
    <name evidence="3" type="ORF">TSAR_013306</name>
</gene>
<organism evidence="3 4">
    <name type="scientific">Trichomalopsis sarcophagae</name>
    <dbReference type="NCBI Taxonomy" id="543379"/>
    <lineage>
        <taxon>Eukaryota</taxon>
        <taxon>Metazoa</taxon>
        <taxon>Ecdysozoa</taxon>
        <taxon>Arthropoda</taxon>
        <taxon>Hexapoda</taxon>
        <taxon>Insecta</taxon>
        <taxon>Pterygota</taxon>
        <taxon>Neoptera</taxon>
        <taxon>Endopterygota</taxon>
        <taxon>Hymenoptera</taxon>
        <taxon>Apocrita</taxon>
        <taxon>Proctotrupomorpha</taxon>
        <taxon>Chalcidoidea</taxon>
        <taxon>Pteromalidae</taxon>
        <taxon>Pteromalinae</taxon>
        <taxon>Trichomalopsis</taxon>
    </lineage>
</organism>
<feature type="region of interest" description="Disordered" evidence="1">
    <location>
        <begin position="20"/>
        <end position="103"/>
    </location>
</feature>
<feature type="chain" id="PRO_5012759831" evidence="2">
    <location>
        <begin position="20"/>
        <end position="103"/>
    </location>
</feature>
<keyword evidence="4" id="KW-1185">Reference proteome</keyword>
<feature type="compositionally biased region" description="Basic and acidic residues" evidence="1">
    <location>
        <begin position="72"/>
        <end position="82"/>
    </location>
</feature>
<dbReference type="EMBL" id="NNAY01002993">
    <property type="protein sequence ID" value="OXU20154.1"/>
    <property type="molecule type" value="Genomic_DNA"/>
</dbReference>
<dbReference type="Proteomes" id="UP000215335">
    <property type="component" value="Unassembled WGS sequence"/>
</dbReference>
<reference evidence="3 4" key="1">
    <citation type="journal article" date="2017" name="Curr. Biol.">
        <title>The Evolution of Venom by Co-option of Single-Copy Genes.</title>
        <authorList>
            <person name="Martinson E.O."/>
            <person name="Mrinalini"/>
            <person name="Kelkar Y.D."/>
            <person name="Chang C.H."/>
            <person name="Werren J.H."/>
        </authorList>
    </citation>
    <scope>NUCLEOTIDE SEQUENCE [LARGE SCALE GENOMIC DNA]</scope>
    <source>
        <strain evidence="3 4">Alberta</strain>
        <tissue evidence="3">Whole body</tissue>
    </source>
</reference>
<proteinExistence type="predicted"/>
<sequence length="103" mass="11088">MVYFKFFLLVAVCSSLVASQNVHHRRDTDPATLDDANALRKDEKRDDEVAKKSAVEIADQPPAAATDGATEGAKDQTVDARKTAAAAPKKRFVDNDKDAAQSA</sequence>
<name>A0A232EP75_9HYME</name>
<evidence type="ECO:0000313" key="4">
    <source>
        <dbReference type="Proteomes" id="UP000215335"/>
    </source>
</evidence>
<comment type="caution">
    <text evidence="3">The sequence shown here is derived from an EMBL/GenBank/DDBJ whole genome shotgun (WGS) entry which is preliminary data.</text>
</comment>
<accession>A0A232EP75</accession>
<evidence type="ECO:0000256" key="2">
    <source>
        <dbReference type="SAM" id="SignalP"/>
    </source>
</evidence>
<dbReference type="AlphaFoldDB" id="A0A232EP75"/>
<feature type="signal peptide" evidence="2">
    <location>
        <begin position="1"/>
        <end position="19"/>
    </location>
</feature>
<evidence type="ECO:0000313" key="3">
    <source>
        <dbReference type="EMBL" id="OXU20154.1"/>
    </source>
</evidence>
<evidence type="ECO:0000256" key="1">
    <source>
        <dbReference type="SAM" id="MobiDB-lite"/>
    </source>
</evidence>
<keyword evidence="2" id="KW-0732">Signal</keyword>
<feature type="compositionally biased region" description="Basic and acidic residues" evidence="1">
    <location>
        <begin position="37"/>
        <end position="54"/>
    </location>
</feature>
<feature type="compositionally biased region" description="Basic and acidic residues" evidence="1">
    <location>
        <begin position="91"/>
        <end position="103"/>
    </location>
</feature>
<protein>
    <submittedName>
        <fullName evidence="3">Uncharacterized protein</fullName>
    </submittedName>
</protein>